<dbReference type="EMBL" id="UPPP01000094">
    <property type="protein sequence ID" value="VBB08655.1"/>
    <property type="molecule type" value="Genomic_DNA"/>
</dbReference>
<gene>
    <name evidence="2" type="ORF">LUCI_3933</name>
</gene>
<evidence type="ECO:0000313" key="3">
    <source>
        <dbReference type="Proteomes" id="UP000277811"/>
    </source>
</evidence>
<feature type="domain" description="DUF1540" evidence="1">
    <location>
        <begin position="65"/>
        <end position="102"/>
    </location>
</feature>
<keyword evidence="3" id="KW-1185">Reference proteome</keyword>
<dbReference type="InterPro" id="IPR011437">
    <property type="entry name" value="DUF1540"/>
</dbReference>
<evidence type="ECO:0000313" key="2">
    <source>
        <dbReference type="EMBL" id="VBB08655.1"/>
    </source>
</evidence>
<dbReference type="Proteomes" id="UP000277811">
    <property type="component" value="Unassembled WGS sequence"/>
</dbReference>
<evidence type="ECO:0000259" key="1">
    <source>
        <dbReference type="Pfam" id="PF07561"/>
    </source>
</evidence>
<proteinExistence type="predicted"/>
<name>A0A498RCC0_9FIRM</name>
<dbReference type="OrthoDB" id="9792226at2"/>
<protein>
    <recommendedName>
        <fullName evidence="1">DUF1540 domain-containing protein</fullName>
    </recommendedName>
</protein>
<accession>A0A498RCC0</accession>
<organism evidence="2 3">
    <name type="scientific">Lucifera butyrica</name>
    <dbReference type="NCBI Taxonomy" id="1351585"/>
    <lineage>
        <taxon>Bacteria</taxon>
        <taxon>Bacillati</taxon>
        <taxon>Bacillota</taxon>
        <taxon>Negativicutes</taxon>
        <taxon>Veillonellales</taxon>
        <taxon>Veillonellaceae</taxon>
        <taxon>Lucifera</taxon>
    </lineage>
</organism>
<dbReference type="RefSeq" id="WP_122629522.1">
    <property type="nucleotide sequence ID" value="NZ_UPPP01000094.1"/>
</dbReference>
<sequence>MAKIECGATTCSHNRSGVCYANCIDIVGSSAHKDCDTACGSFLNRLHYSELTNNIFSTGSCDCLTCAVETCRYNTNNLCTLDSIQVRGESAEYYTQTECNSFKPR</sequence>
<dbReference type="AlphaFoldDB" id="A0A498RCC0"/>
<reference evidence="2 3" key="1">
    <citation type="submission" date="2018-06" db="EMBL/GenBank/DDBJ databases">
        <authorList>
            <person name="Strepis N."/>
        </authorList>
    </citation>
    <scope>NUCLEOTIDE SEQUENCE [LARGE SCALE GENOMIC DNA]</scope>
    <source>
        <strain evidence="2">LUCI</strain>
    </source>
</reference>
<feature type="domain" description="DUF1540" evidence="1">
    <location>
        <begin position="4"/>
        <end position="42"/>
    </location>
</feature>
<dbReference type="Pfam" id="PF07561">
    <property type="entry name" value="DUF1540"/>
    <property type="match status" value="2"/>
</dbReference>